<evidence type="ECO:0000256" key="1">
    <source>
        <dbReference type="ARBA" id="ARBA00009477"/>
    </source>
</evidence>
<dbReference type="InterPro" id="IPR058792">
    <property type="entry name" value="Beta-barrel_RND_2"/>
</dbReference>
<name>A0ABW4VS52_9BACT</name>
<comment type="caution">
    <text evidence="5">The sequence shown here is derived from an EMBL/GenBank/DDBJ whole genome shotgun (WGS) entry which is preliminary data.</text>
</comment>
<dbReference type="RefSeq" id="WP_376887095.1">
    <property type="nucleotide sequence ID" value="NZ_JBHUHR010000039.1"/>
</dbReference>
<organism evidence="5 6">
    <name type="scientific">Belliella marina</name>
    <dbReference type="NCBI Taxonomy" id="1644146"/>
    <lineage>
        <taxon>Bacteria</taxon>
        <taxon>Pseudomonadati</taxon>
        <taxon>Bacteroidota</taxon>
        <taxon>Cytophagia</taxon>
        <taxon>Cytophagales</taxon>
        <taxon>Cyclobacteriaceae</taxon>
        <taxon>Belliella</taxon>
    </lineage>
</organism>
<comment type="similarity">
    <text evidence="1">Belongs to the membrane fusion protein (MFP) (TC 8.A.1) family.</text>
</comment>
<gene>
    <name evidence="5" type="ORF">ACFSKL_14820</name>
</gene>
<dbReference type="Pfam" id="PF25917">
    <property type="entry name" value="BSH_RND"/>
    <property type="match status" value="1"/>
</dbReference>
<dbReference type="PANTHER" id="PTHR30469:SF15">
    <property type="entry name" value="HLYD FAMILY OF SECRETION PROTEINS"/>
    <property type="match status" value="1"/>
</dbReference>
<dbReference type="NCBIfam" id="TIGR01730">
    <property type="entry name" value="RND_mfp"/>
    <property type="match status" value="1"/>
</dbReference>
<dbReference type="Pfam" id="PF25954">
    <property type="entry name" value="Beta-barrel_RND_2"/>
    <property type="match status" value="1"/>
</dbReference>
<dbReference type="InterPro" id="IPR058625">
    <property type="entry name" value="MdtA-like_BSH"/>
</dbReference>
<evidence type="ECO:0000313" key="5">
    <source>
        <dbReference type="EMBL" id="MFD2036072.1"/>
    </source>
</evidence>
<sequence>MKKAIIIILLLSGVAATAYTLYNNKAELNETAEAAMKTSDFISVTTEKVQQKAVTRNFESNGVFKAYQELQVMSETNGAVVQIFKKKGDYVKKGDIILQIDDRLIRSEYNITKLNRDQSERDLKRYTNLAQSDAITKKQFEDSEKLFQISENQLLGLQKRLDDTKIKAPISGFINEDFYEMGSLLNPGMPVVNLINKNPMKLNVHVSESEVSRIKLGEEVSVRVNAVANEKFKGKVDFISEKADAAFKYEVIILMNAGNLEKIKPGMFGTAEFEFSQEENVLQISRKAITGSLKDPGVFLIKDDIAQYQKVSINPLKDGNVEIVGGLQEGDVVIASGLINVKDGTKVKVQ</sequence>
<keyword evidence="2" id="KW-0732">Signal</keyword>
<feature type="domain" description="Multidrug resistance protein MdtA-like barrel-sandwich hybrid" evidence="3">
    <location>
        <begin position="71"/>
        <end position="188"/>
    </location>
</feature>
<dbReference type="Proteomes" id="UP001597361">
    <property type="component" value="Unassembled WGS sequence"/>
</dbReference>
<protein>
    <submittedName>
        <fullName evidence="5">Efflux RND transporter periplasmic adaptor subunit</fullName>
    </submittedName>
</protein>
<keyword evidence="6" id="KW-1185">Reference proteome</keyword>
<evidence type="ECO:0000259" key="4">
    <source>
        <dbReference type="Pfam" id="PF25954"/>
    </source>
</evidence>
<dbReference type="Gene3D" id="2.40.50.100">
    <property type="match status" value="1"/>
</dbReference>
<proteinExistence type="inferred from homology"/>
<reference evidence="6" key="1">
    <citation type="journal article" date="2019" name="Int. J. Syst. Evol. Microbiol.">
        <title>The Global Catalogue of Microorganisms (GCM) 10K type strain sequencing project: providing services to taxonomists for standard genome sequencing and annotation.</title>
        <authorList>
            <consortium name="The Broad Institute Genomics Platform"/>
            <consortium name="The Broad Institute Genome Sequencing Center for Infectious Disease"/>
            <person name="Wu L."/>
            <person name="Ma J."/>
        </authorList>
    </citation>
    <scope>NUCLEOTIDE SEQUENCE [LARGE SCALE GENOMIC DNA]</scope>
    <source>
        <strain evidence="6">CGMCC 1.15180</strain>
    </source>
</reference>
<feature type="signal peptide" evidence="2">
    <location>
        <begin position="1"/>
        <end position="18"/>
    </location>
</feature>
<feature type="chain" id="PRO_5046008371" evidence="2">
    <location>
        <begin position="19"/>
        <end position="350"/>
    </location>
</feature>
<dbReference type="Gene3D" id="1.10.287.470">
    <property type="entry name" value="Helix hairpin bin"/>
    <property type="match status" value="1"/>
</dbReference>
<accession>A0ABW4VS52</accession>
<evidence type="ECO:0000256" key="2">
    <source>
        <dbReference type="SAM" id="SignalP"/>
    </source>
</evidence>
<dbReference type="InterPro" id="IPR006143">
    <property type="entry name" value="RND_pump_MFP"/>
</dbReference>
<evidence type="ECO:0000313" key="6">
    <source>
        <dbReference type="Proteomes" id="UP001597361"/>
    </source>
</evidence>
<dbReference type="SUPFAM" id="SSF111369">
    <property type="entry name" value="HlyD-like secretion proteins"/>
    <property type="match status" value="1"/>
</dbReference>
<dbReference type="PANTHER" id="PTHR30469">
    <property type="entry name" value="MULTIDRUG RESISTANCE PROTEIN MDTA"/>
    <property type="match status" value="1"/>
</dbReference>
<dbReference type="Gene3D" id="2.40.420.20">
    <property type="match status" value="1"/>
</dbReference>
<dbReference type="EMBL" id="JBHUHR010000039">
    <property type="protein sequence ID" value="MFD2036072.1"/>
    <property type="molecule type" value="Genomic_DNA"/>
</dbReference>
<dbReference type="Gene3D" id="2.40.30.170">
    <property type="match status" value="1"/>
</dbReference>
<evidence type="ECO:0000259" key="3">
    <source>
        <dbReference type="Pfam" id="PF25917"/>
    </source>
</evidence>
<feature type="domain" description="CusB-like beta-barrel" evidence="4">
    <location>
        <begin position="202"/>
        <end position="273"/>
    </location>
</feature>